<comment type="similarity">
    <text evidence="2 7">Belongs to the membrane-bound acyltransferase family.</text>
</comment>
<proteinExistence type="inferred from homology"/>
<dbReference type="PANTHER" id="PTHR13285">
    <property type="entry name" value="ACYLTRANSFERASE"/>
    <property type="match status" value="1"/>
</dbReference>
<dbReference type="InterPro" id="IPR051085">
    <property type="entry name" value="MB_O-acyltransferase"/>
</dbReference>
<evidence type="ECO:0000256" key="1">
    <source>
        <dbReference type="ARBA" id="ARBA00004651"/>
    </source>
</evidence>
<dbReference type="InterPro" id="IPR024194">
    <property type="entry name" value="Ac/AlaTfrase_AlgI/DltB"/>
</dbReference>
<feature type="transmembrane region" description="Helical" evidence="8">
    <location>
        <begin position="232"/>
        <end position="255"/>
    </location>
</feature>
<dbReference type="EMBL" id="AP026867">
    <property type="protein sequence ID" value="BDS14254.1"/>
    <property type="molecule type" value="Genomic_DNA"/>
</dbReference>
<feature type="transmembrane region" description="Helical" evidence="8">
    <location>
        <begin position="75"/>
        <end position="94"/>
    </location>
</feature>
<feature type="transmembrane region" description="Helical" evidence="8">
    <location>
        <begin position="114"/>
        <end position="134"/>
    </location>
</feature>
<reference evidence="9" key="1">
    <citation type="submission" date="2022-09" db="EMBL/GenBank/DDBJ databases">
        <title>Aureispira anguillicida sp. nov., isolated from Leptocephalus of Japanese eel Anguilla japonica.</title>
        <authorList>
            <person name="Yuasa K."/>
            <person name="Mekata T."/>
            <person name="Ikunari K."/>
        </authorList>
    </citation>
    <scope>NUCLEOTIDE SEQUENCE</scope>
    <source>
        <strain evidence="9">EL160426</strain>
    </source>
</reference>
<protein>
    <recommendedName>
        <fullName evidence="11">MBOAT family protein</fullName>
    </recommendedName>
</protein>
<feature type="transmembrane region" description="Helical" evidence="8">
    <location>
        <begin position="365"/>
        <end position="382"/>
    </location>
</feature>
<dbReference type="GO" id="GO:0016746">
    <property type="term" value="F:acyltransferase activity"/>
    <property type="evidence" value="ECO:0007669"/>
    <property type="project" value="UniProtKB-KW"/>
</dbReference>
<feature type="transmembrane region" description="Helical" evidence="8">
    <location>
        <begin position="154"/>
        <end position="173"/>
    </location>
</feature>
<keyword evidence="6 7" id="KW-0472">Membrane</keyword>
<name>A0A915YJP8_9BACT</name>
<gene>
    <name evidence="9" type="ORF">AsAng_0050330</name>
</gene>
<dbReference type="GO" id="GO:0042121">
    <property type="term" value="P:alginic acid biosynthetic process"/>
    <property type="evidence" value="ECO:0007669"/>
    <property type="project" value="InterPro"/>
</dbReference>
<keyword evidence="7" id="KW-0808">Transferase</keyword>
<dbReference type="PIRSF" id="PIRSF500217">
    <property type="entry name" value="AlgI"/>
    <property type="match status" value="1"/>
</dbReference>
<evidence type="ECO:0000256" key="5">
    <source>
        <dbReference type="ARBA" id="ARBA00022989"/>
    </source>
</evidence>
<feature type="transmembrane region" description="Helical" evidence="8">
    <location>
        <begin position="317"/>
        <end position="344"/>
    </location>
</feature>
<feature type="transmembrane region" description="Helical" evidence="8">
    <location>
        <begin position="46"/>
        <end position="63"/>
    </location>
</feature>
<keyword evidence="10" id="KW-1185">Reference proteome</keyword>
<comment type="subcellular location">
    <subcellularLocation>
        <location evidence="1">Cell membrane</location>
        <topology evidence="1">Multi-pass membrane protein</topology>
    </subcellularLocation>
</comment>
<evidence type="ECO:0000256" key="4">
    <source>
        <dbReference type="ARBA" id="ARBA00022692"/>
    </source>
</evidence>
<evidence type="ECO:0000256" key="2">
    <source>
        <dbReference type="ARBA" id="ARBA00010323"/>
    </source>
</evidence>
<accession>A0A915YJP8</accession>
<dbReference type="GO" id="GO:0005886">
    <property type="term" value="C:plasma membrane"/>
    <property type="evidence" value="ECO:0007669"/>
    <property type="project" value="UniProtKB-SubCell"/>
</dbReference>
<evidence type="ECO:0000313" key="9">
    <source>
        <dbReference type="EMBL" id="BDS14254.1"/>
    </source>
</evidence>
<evidence type="ECO:0008006" key="11">
    <source>
        <dbReference type="Google" id="ProtNLM"/>
    </source>
</evidence>
<dbReference type="PIRSF" id="PIRSF016636">
    <property type="entry name" value="AlgI_DltB"/>
    <property type="match status" value="1"/>
</dbReference>
<dbReference type="Proteomes" id="UP001060919">
    <property type="component" value="Chromosome"/>
</dbReference>
<evidence type="ECO:0000256" key="3">
    <source>
        <dbReference type="ARBA" id="ARBA00022475"/>
    </source>
</evidence>
<dbReference type="InterPro" id="IPR028362">
    <property type="entry name" value="AlgI"/>
</dbReference>
<feature type="transmembrane region" description="Helical" evidence="8">
    <location>
        <begin position="412"/>
        <end position="431"/>
    </location>
</feature>
<dbReference type="KEGG" id="aup:AsAng_0050330"/>
<dbReference type="Pfam" id="PF03062">
    <property type="entry name" value="MBOAT"/>
    <property type="match status" value="1"/>
</dbReference>
<keyword evidence="5 8" id="KW-1133">Transmembrane helix</keyword>
<dbReference type="PANTHER" id="PTHR13285:SF18">
    <property type="entry name" value="PROTEIN-CYSTEINE N-PALMITOYLTRANSFERASE RASP"/>
    <property type="match status" value="1"/>
</dbReference>
<keyword evidence="4 8" id="KW-0812">Transmembrane</keyword>
<evidence type="ECO:0000313" key="10">
    <source>
        <dbReference type="Proteomes" id="UP001060919"/>
    </source>
</evidence>
<dbReference type="RefSeq" id="WP_264789473.1">
    <property type="nucleotide sequence ID" value="NZ_AP026867.1"/>
</dbReference>
<organism evidence="9 10">
    <name type="scientific">Aureispira anguillae</name>
    <dbReference type="NCBI Taxonomy" id="2864201"/>
    <lineage>
        <taxon>Bacteria</taxon>
        <taxon>Pseudomonadati</taxon>
        <taxon>Bacteroidota</taxon>
        <taxon>Saprospiria</taxon>
        <taxon>Saprospirales</taxon>
        <taxon>Saprospiraceae</taxon>
        <taxon>Aureispira</taxon>
    </lineage>
</organism>
<evidence type="ECO:0000256" key="6">
    <source>
        <dbReference type="ARBA" id="ARBA00023136"/>
    </source>
</evidence>
<evidence type="ECO:0000256" key="7">
    <source>
        <dbReference type="PIRNR" id="PIRNR016636"/>
    </source>
</evidence>
<sequence>MLFNSLVFLVFFMLFFLVWSWAKQENLRRWVCIVVFSFIFYGWWDWRFVFLILFSGLVDYGAGLAMERMPSQKRWWLVGSLLVNIGSLAIFKYSGFIATSLEEVLGYWGITVDLYQRLPAFSLVVPVGISFYTFQSMSYTIDIYNNKLKPTRNIWHFFAYLSMFPQLVAGPIVRAKDILQQLKGVPKTSTVQIWLGMRLMTYGFFQKMVIADNLAPIVNQSFWNNNTQPSCLYWWMVMLAFSFQIYFDFAGYSSIARGLAKLMGYRFKSNFNHPYHALSLRDFWSRWHISLSTWFRDYLYIPLGGNKGSKWKAYRNMWLTMLISGLWHGAALNFIIWGAIHAFCLSIERLSQWPKYLHPYKAGRLLAWLMVLFQVVIAWVFFRATSFEQAMEILAKLFSTNLEGTELIATQYFDALIFLGLGVGIEVWYYLKRNYKPLKLATHSILYDTITIAILLFMCIFFRGTASEFIYFQF</sequence>
<keyword evidence="3 7" id="KW-1003">Cell membrane</keyword>
<keyword evidence="7" id="KW-0012">Acyltransferase</keyword>
<dbReference type="AlphaFoldDB" id="A0A915YJP8"/>
<dbReference type="InterPro" id="IPR004299">
    <property type="entry name" value="MBOAT_fam"/>
</dbReference>
<evidence type="ECO:0000256" key="8">
    <source>
        <dbReference type="SAM" id="Phobius"/>
    </source>
</evidence>